<gene>
    <name evidence="3" type="ORF">CEPIT_LOCUS41728</name>
</gene>
<name>A0AAV0GA05_9ASTE</name>
<reference evidence="3" key="1">
    <citation type="submission" date="2022-07" db="EMBL/GenBank/DDBJ databases">
        <authorList>
            <person name="Macas J."/>
            <person name="Novak P."/>
            <person name="Neumann P."/>
        </authorList>
    </citation>
    <scope>NUCLEOTIDE SEQUENCE</scope>
</reference>
<feature type="region of interest" description="Disordered" evidence="1">
    <location>
        <begin position="1"/>
        <end position="20"/>
    </location>
</feature>
<dbReference type="AlphaFoldDB" id="A0AAV0GA05"/>
<dbReference type="EMBL" id="CAMAPF010001071">
    <property type="protein sequence ID" value="CAH9144805.1"/>
    <property type="molecule type" value="Genomic_DNA"/>
</dbReference>
<feature type="transmembrane region" description="Helical" evidence="2">
    <location>
        <begin position="62"/>
        <end position="81"/>
    </location>
</feature>
<accession>A0AAV0GA05</accession>
<protein>
    <submittedName>
        <fullName evidence="3">Uncharacterized protein</fullName>
    </submittedName>
</protein>
<keyword evidence="2" id="KW-0812">Transmembrane</keyword>
<keyword evidence="2" id="KW-0472">Membrane</keyword>
<dbReference type="Proteomes" id="UP001152523">
    <property type="component" value="Unassembled WGS sequence"/>
</dbReference>
<organism evidence="3 4">
    <name type="scientific">Cuscuta epithymum</name>
    <dbReference type="NCBI Taxonomy" id="186058"/>
    <lineage>
        <taxon>Eukaryota</taxon>
        <taxon>Viridiplantae</taxon>
        <taxon>Streptophyta</taxon>
        <taxon>Embryophyta</taxon>
        <taxon>Tracheophyta</taxon>
        <taxon>Spermatophyta</taxon>
        <taxon>Magnoliopsida</taxon>
        <taxon>eudicotyledons</taxon>
        <taxon>Gunneridae</taxon>
        <taxon>Pentapetalae</taxon>
        <taxon>asterids</taxon>
        <taxon>lamiids</taxon>
        <taxon>Solanales</taxon>
        <taxon>Convolvulaceae</taxon>
        <taxon>Cuscuteae</taxon>
        <taxon>Cuscuta</taxon>
        <taxon>Cuscuta subgen. Cuscuta</taxon>
    </lineage>
</organism>
<evidence type="ECO:0000313" key="3">
    <source>
        <dbReference type="EMBL" id="CAH9144805.1"/>
    </source>
</evidence>
<evidence type="ECO:0000256" key="2">
    <source>
        <dbReference type="SAM" id="Phobius"/>
    </source>
</evidence>
<proteinExistence type="predicted"/>
<keyword evidence="4" id="KW-1185">Reference proteome</keyword>
<sequence>MMGDTRNHNHRAPPTEAAAGQPPVMMLLGAARGPIYCPDATCHSALASSFATFLFHPPSLPVLYITLPFTIFVPIFTDLLFSSYKIKINRNYLILVKQQYKVY</sequence>
<evidence type="ECO:0000313" key="4">
    <source>
        <dbReference type="Proteomes" id="UP001152523"/>
    </source>
</evidence>
<keyword evidence="2" id="KW-1133">Transmembrane helix</keyword>
<comment type="caution">
    <text evidence="3">The sequence shown here is derived from an EMBL/GenBank/DDBJ whole genome shotgun (WGS) entry which is preliminary data.</text>
</comment>
<evidence type="ECO:0000256" key="1">
    <source>
        <dbReference type="SAM" id="MobiDB-lite"/>
    </source>
</evidence>